<evidence type="ECO:0000313" key="4">
    <source>
        <dbReference type="EMBL" id="TWD83890.1"/>
    </source>
</evidence>
<protein>
    <submittedName>
        <fullName evidence="4">Ribosomal protein S18 acetylase RimI-like enzyme</fullName>
    </submittedName>
</protein>
<dbReference type="CDD" id="cd04301">
    <property type="entry name" value="NAT_SF"/>
    <property type="match status" value="1"/>
</dbReference>
<evidence type="ECO:0000259" key="3">
    <source>
        <dbReference type="PROSITE" id="PS51186"/>
    </source>
</evidence>
<feature type="domain" description="N-acetyltransferase" evidence="3">
    <location>
        <begin position="11"/>
        <end position="152"/>
    </location>
</feature>
<dbReference type="InterPro" id="IPR000182">
    <property type="entry name" value="GNAT_dom"/>
</dbReference>
<feature type="domain" description="N-acetyltransferase" evidence="3">
    <location>
        <begin position="160"/>
        <end position="301"/>
    </location>
</feature>
<dbReference type="GO" id="GO:0005840">
    <property type="term" value="C:ribosome"/>
    <property type="evidence" value="ECO:0007669"/>
    <property type="project" value="UniProtKB-KW"/>
</dbReference>
<dbReference type="InterPro" id="IPR016181">
    <property type="entry name" value="Acyl_CoA_acyltransferase"/>
</dbReference>
<evidence type="ECO:0000256" key="2">
    <source>
        <dbReference type="ARBA" id="ARBA00023315"/>
    </source>
</evidence>
<dbReference type="PROSITE" id="PS51186">
    <property type="entry name" value="GNAT"/>
    <property type="match status" value="2"/>
</dbReference>
<dbReference type="GO" id="GO:0016747">
    <property type="term" value="F:acyltransferase activity, transferring groups other than amino-acyl groups"/>
    <property type="evidence" value="ECO:0007669"/>
    <property type="project" value="InterPro"/>
</dbReference>
<keyword evidence="4" id="KW-0687">Ribonucleoprotein</keyword>
<dbReference type="RefSeq" id="WP_145810859.1">
    <property type="nucleotide sequence ID" value="NZ_VIVK01000001.1"/>
</dbReference>
<keyword evidence="1" id="KW-0808">Transferase</keyword>
<keyword evidence="2" id="KW-0012">Acyltransferase</keyword>
<dbReference type="Gene3D" id="3.40.630.30">
    <property type="match status" value="1"/>
</dbReference>
<reference evidence="4 5" key="1">
    <citation type="submission" date="2019-06" db="EMBL/GenBank/DDBJ databases">
        <title>Sequencing the genomes of 1000 actinobacteria strains.</title>
        <authorList>
            <person name="Klenk H.-P."/>
        </authorList>
    </citation>
    <scope>NUCLEOTIDE SEQUENCE [LARGE SCALE GENOMIC DNA]</scope>
    <source>
        <strain evidence="4 5">DSM 24683</strain>
    </source>
</reference>
<dbReference type="OrthoDB" id="9799092at2"/>
<organism evidence="4 5">
    <name type="scientific">Kribbella amoyensis</name>
    <dbReference type="NCBI Taxonomy" id="996641"/>
    <lineage>
        <taxon>Bacteria</taxon>
        <taxon>Bacillati</taxon>
        <taxon>Actinomycetota</taxon>
        <taxon>Actinomycetes</taxon>
        <taxon>Propionibacteriales</taxon>
        <taxon>Kribbellaceae</taxon>
        <taxon>Kribbella</taxon>
    </lineage>
</organism>
<dbReference type="EMBL" id="VIVK01000001">
    <property type="protein sequence ID" value="TWD83890.1"/>
    <property type="molecule type" value="Genomic_DNA"/>
</dbReference>
<sequence length="301" mass="32676">MTSPLELPASFVSRPATVADVGAIHQLVRAVELDLVGQEETGADAIEASLTRPGFDASADSLVVVDENGELAGWAWVNRGRRSQVDVHPDFRGRGVGTALVGWVELRAKDVGVEWVSQTVDDLDVAGTELLRARGYEVLATNWLLEMAVADGQPAVPDGIVIRPFQPGDEQAVYQVIQDAFDDWQPRRKEYEEWARMTIERASFAPGISPVAIAGDEVVGAVLCLDLPGATEGYVDELAVRKDQRGRGVARALLAAAAEGIRRQGLDTVTLWTHSGTGALAMYERLGMRVRRSTTVYRVRT</sequence>
<evidence type="ECO:0000256" key="1">
    <source>
        <dbReference type="ARBA" id="ARBA00022679"/>
    </source>
</evidence>
<keyword evidence="4" id="KW-0689">Ribosomal protein</keyword>
<accession>A0A561BYC0</accession>
<comment type="caution">
    <text evidence="4">The sequence shown here is derived from an EMBL/GenBank/DDBJ whole genome shotgun (WGS) entry which is preliminary data.</text>
</comment>
<keyword evidence="5" id="KW-1185">Reference proteome</keyword>
<evidence type="ECO:0000313" key="5">
    <source>
        <dbReference type="Proteomes" id="UP000318380"/>
    </source>
</evidence>
<name>A0A561BYC0_9ACTN</name>
<proteinExistence type="predicted"/>
<dbReference type="Proteomes" id="UP000318380">
    <property type="component" value="Unassembled WGS sequence"/>
</dbReference>
<dbReference type="Pfam" id="PF00583">
    <property type="entry name" value="Acetyltransf_1"/>
    <property type="match status" value="2"/>
</dbReference>
<dbReference type="PANTHER" id="PTHR43877">
    <property type="entry name" value="AMINOALKYLPHOSPHONATE N-ACETYLTRANSFERASE-RELATED-RELATED"/>
    <property type="match status" value="1"/>
</dbReference>
<gene>
    <name evidence="4" type="ORF">FB561_5059</name>
</gene>
<dbReference type="AlphaFoldDB" id="A0A561BYC0"/>
<dbReference type="InterPro" id="IPR050832">
    <property type="entry name" value="Bact_Acetyltransf"/>
</dbReference>
<dbReference type="SUPFAM" id="SSF55729">
    <property type="entry name" value="Acyl-CoA N-acyltransferases (Nat)"/>
    <property type="match status" value="2"/>
</dbReference>